<evidence type="ECO:0000256" key="3">
    <source>
        <dbReference type="ARBA" id="ARBA00007574"/>
    </source>
</evidence>
<comment type="similarity">
    <text evidence="3">Belongs to the sarcoglycan beta/delta/gamma/zeta family.</text>
</comment>
<evidence type="ECO:0000256" key="11">
    <source>
        <dbReference type="ARBA" id="ARBA00023180"/>
    </source>
</evidence>
<feature type="region of interest" description="Disordered" evidence="13">
    <location>
        <begin position="1"/>
        <end position="24"/>
    </location>
</feature>
<keyword evidence="9" id="KW-0472">Membrane</keyword>
<comment type="caution">
    <text evidence="14">The sequence shown here is derived from an EMBL/GenBank/DDBJ whole genome shotgun (WGS) entry which is preliminary data.</text>
</comment>
<evidence type="ECO:0000256" key="2">
    <source>
        <dbReference type="ARBA" id="ARBA00004274"/>
    </source>
</evidence>
<dbReference type="GO" id="GO:0042383">
    <property type="term" value="C:sarcolemma"/>
    <property type="evidence" value="ECO:0007669"/>
    <property type="project" value="UniProtKB-SubCell"/>
</dbReference>
<evidence type="ECO:0000256" key="1">
    <source>
        <dbReference type="ARBA" id="ARBA00004245"/>
    </source>
</evidence>
<evidence type="ECO:0000256" key="7">
    <source>
        <dbReference type="ARBA" id="ARBA00022968"/>
    </source>
</evidence>
<keyword evidence="8" id="KW-1133">Transmembrane helix</keyword>
<feature type="region of interest" description="Disordered" evidence="13">
    <location>
        <begin position="78"/>
        <end position="141"/>
    </location>
</feature>
<keyword evidence="5" id="KW-0963">Cytoplasm</keyword>
<sequence length="141" mass="15582">MRMRMRMRRRRRRRGGGGGGVSQVQAGVAHALGADGSPKGIQILAEAGDIQAVCRNELRLESRDGEISLDAHRIRLMRLPEERPRAAPRRPEPDRPCTKSASAQRTPLSVPGRSGIHLPDQLQRLPLGLQKKKTNWKTGAS</sequence>
<feature type="compositionally biased region" description="Basic and acidic residues" evidence="13">
    <location>
        <begin position="78"/>
        <end position="97"/>
    </location>
</feature>
<feature type="compositionally biased region" description="Basic residues" evidence="13">
    <location>
        <begin position="1"/>
        <end position="15"/>
    </location>
</feature>
<keyword evidence="12" id="KW-0206">Cytoskeleton</keyword>
<dbReference type="Pfam" id="PF04790">
    <property type="entry name" value="Sarcoglycan_1"/>
    <property type="match status" value="1"/>
</dbReference>
<dbReference type="Proteomes" id="UP001460270">
    <property type="component" value="Unassembled WGS sequence"/>
</dbReference>
<gene>
    <name evidence="14" type="ORF">WMY93_008551</name>
</gene>
<accession>A0AAW0PHG2</accession>
<evidence type="ECO:0000256" key="12">
    <source>
        <dbReference type="ARBA" id="ARBA00023212"/>
    </source>
</evidence>
<dbReference type="AlphaFoldDB" id="A0AAW0PHG2"/>
<comment type="subcellular location">
    <subcellularLocation>
        <location evidence="2">Cell membrane</location>
        <location evidence="2">Sarcolemma</location>
        <topology evidence="2">Single-pass type II membrane protein</topology>
    </subcellularLocation>
    <subcellularLocation>
        <location evidence="1">Cytoplasm</location>
        <location evidence="1">Cytoskeleton</location>
    </subcellularLocation>
</comment>
<evidence type="ECO:0000256" key="13">
    <source>
        <dbReference type="SAM" id="MobiDB-lite"/>
    </source>
</evidence>
<evidence type="ECO:0000256" key="9">
    <source>
        <dbReference type="ARBA" id="ARBA00023136"/>
    </source>
</evidence>
<keyword evidence="10" id="KW-1015">Disulfide bond</keyword>
<keyword evidence="7" id="KW-0735">Signal-anchor</keyword>
<evidence type="ECO:0000313" key="15">
    <source>
        <dbReference type="Proteomes" id="UP001460270"/>
    </source>
</evidence>
<evidence type="ECO:0000256" key="5">
    <source>
        <dbReference type="ARBA" id="ARBA00022490"/>
    </source>
</evidence>
<name>A0AAW0PHG2_9GOBI</name>
<reference evidence="15" key="1">
    <citation type="submission" date="2024-04" db="EMBL/GenBank/DDBJ databases">
        <title>Salinicola lusitanus LLJ914,a marine bacterium isolated from the Okinawa Trough.</title>
        <authorList>
            <person name="Li J."/>
        </authorList>
    </citation>
    <scope>NUCLEOTIDE SEQUENCE [LARGE SCALE GENOMIC DNA]</scope>
</reference>
<dbReference type="EMBL" id="JBBPFD010000005">
    <property type="protein sequence ID" value="KAK7926241.1"/>
    <property type="molecule type" value="Genomic_DNA"/>
</dbReference>
<evidence type="ECO:0000256" key="10">
    <source>
        <dbReference type="ARBA" id="ARBA00023157"/>
    </source>
</evidence>
<organism evidence="14 15">
    <name type="scientific">Mugilogobius chulae</name>
    <name type="common">yellowstripe goby</name>
    <dbReference type="NCBI Taxonomy" id="88201"/>
    <lineage>
        <taxon>Eukaryota</taxon>
        <taxon>Metazoa</taxon>
        <taxon>Chordata</taxon>
        <taxon>Craniata</taxon>
        <taxon>Vertebrata</taxon>
        <taxon>Euteleostomi</taxon>
        <taxon>Actinopterygii</taxon>
        <taxon>Neopterygii</taxon>
        <taxon>Teleostei</taxon>
        <taxon>Neoteleostei</taxon>
        <taxon>Acanthomorphata</taxon>
        <taxon>Gobiaria</taxon>
        <taxon>Gobiiformes</taxon>
        <taxon>Gobioidei</taxon>
        <taxon>Gobiidae</taxon>
        <taxon>Gobionellinae</taxon>
        <taxon>Mugilogobius</taxon>
    </lineage>
</organism>
<evidence type="ECO:0000256" key="4">
    <source>
        <dbReference type="ARBA" id="ARBA00022475"/>
    </source>
</evidence>
<evidence type="ECO:0000256" key="8">
    <source>
        <dbReference type="ARBA" id="ARBA00022989"/>
    </source>
</evidence>
<keyword evidence="11" id="KW-0325">Glycoprotein</keyword>
<keyword evidence="15" id="KW-1185">Reference proteome</keyword>
<evidence type="ECO:0000256" key="6">
    <source>
        <dbReference type="ARBA" id="ARBA00022692"/>
    </source>
</evidence>
<dbReference type="InterPro" id="IPR006875">
    <property type="entry name" value="Sarcoglycan"/>
</dbReference>
<dbReference type="GO" id="GO:0016012">
    <property type="term" value="C:sarcoglycan complex"/>
    <property type="evidence" value="ECO:0007669"/>
    <property type="project" value="InterPro"/>
</dbReference>
<evidence type="ECO:0000313" key="14">
    <source>
        <dbReference type="EMBL" id="KAK7926241.1"/>
    </source>
</evidence>
<proteinExistence type="inferred from homology"/>
<keyword evidence="4" id="KW-1003">Cell membrane</keyword>
<dbReference type="GO" id="GO:0005856">
    <property type="term" value="C:cytoskeleton"/>
    <property type="evidence" value="ECO:0007669"/>
    <property type="project" value="UniProtKB-SubCell"/>
</dbReference>
<protein>
    <submittedName>
        <fullName evidence="14">Uncharacterized protein</fullName>
    </submittedName>
</protein>
<keyword evidence="6" id="KW-0812">Transmembrane</keyword>